<dbReference type="PROSITE" id="PS50995">
    <property type="entry name" value="HTH_MARR_2"/>
    <property type="match status" value="1"/>
</dbReference>
<organism evidence="5 6">
    <name type="scientific">Flagellimonas oceani</name>
    <dbReference type="NCBI Taxonomy" id="2698672"/>
    <lineage>
        <taxon>Bacteria</taxon>
        <taxon>Pseudomonadati</taxon>
        <taxon>Bacteroidota</taxon>
        <taxon>Flavobacteriia</taxon>
        <taxon>Flavobacteriales</taxon>
        <taxon>Flavobacteriaceae</taxon>
        <taxon>Flagellimonas</taxon>
    </lineage>
</organism>
<dbReference type="AlphaFoldDB" id="A0A6G7IXU9"/>
<dbReference type="PANTHER" id="PTHR42756">
    <property type="entry name" value="TRANSCRIPTIONAL REGULATOR, MARR"/>
    <property type="match status" value="1"/>
</dbReference>
<dbReference type="Proteomes" id="UP000502928">
    <property type="component" value="Chromosome"/>
</dbReference>
<gene>
    <name evidence="5" type="ORF">GVT53_01575</name>
</gene>
<dbReference type="EMBL" id="CP049616">
    <property type="protein sequence ID" value="QII43433.1"/>
    <property type="molecule type" value="Genomic_DNA"/>
</dbReference>
<dbReference type="Pfam" id="PF01047">
    <property type="entry name" value="MarR"/>
    <property type="match status" value="1"/>
</dbReference>
<evidence type="ECO:0000313" key="5">
    <source>
        <dbReference type="EMBL" id="QII43433.1"/>
    </source>
</evidence>
<dbReference type="GO" id="GO:0003677">
    <property type="term" value="F:DNA binding"/>
    <property type="evidence" value="ECO:0007669"/>
    <property type="project" value="UniProtKB-KW"/>
</dbReference>
<keyword evidence="6" id="KW-1185">Reference proteome</keyword>
<dbReference type="InterPro" id="IPR000835">
    <property type="entry name" value="HTH_MarR-typ"/>
</dbReference>
<dbReference type="GO" id="GO:0003700">
    <property type="term" value="F:DNA-binding transcription factor activity"/>
    <property type="evidence" value="ECO:0007669"/>
    <property type="project" value="InterPro"/>
</dbReference>
<dbReference type="InterPro" id="IPR036390">
    <property type="entry name" value="WH_DNA-bd_sf"/>
</dbReference>
<dbReference type="SUPFAM" id="SSF46785">
    <property type="entry name" value="Winged helix' DNA-binding domain"/>
    <property type="match status" value="1"/>
</dbReference>
<feature type="domain" description="HTH marR-type" evidence="4">
    <location>
        <begin position="1"/>
        <end position="148"/>
    </location>
</feature>
<sequence>MNVEEIIKTSKKIPLEPRTVIHLELVHNRISEIMTGALKPFEVSMQQFNVLRILRGQQGNPANLSTINERMVTKMSNTTRLVDKLIAKGHVSRCICPSNRRKVEILITEQGLDALAQMDKALEKAHGTLLKNFDKKELEQLNQLLDKF</sequence>
<dbReference type="PRINTS" id="PR00598">
    <property type="entry name" value="HTHMARR"/>
</dbReference>
<reference evidence="5 6" key="1">
    <citation type="submission" date="2020-02" db="EMBL/GenBank/DDBJ databases">
        <title>Complete genome of Muricauda sp. 501str8.</title>
        <authorList>
            <person name="Dong B."/>
            <person name="Zhu S."/>
            <person name="Yang J."/>
            <person name="Chen J."/>
        </authorList>
    </citation>
    <scope>NUCLEOTIDE SEQUENCE [LARGE SCALE GENOMIC DNA]</scope>
    <source>
        <strain evidence="5 6">501str8</strain>
    </source>
</reference>
<keyword evidence="1" id="KW-0805">Transcription regulation</keyword>
<evidence type="ECO:0000313" key="6">
    <source>
        <dbReference type="Proteomes" id="UP000502928"/>
    </source>
</evidence>
<evidence type="ECO:0000256" key="3">
    <source>
        <dbReference type="ARBA" id="ARBA00023163"/>
    </source>
</evidence>
<dbReference type="InterPro" id="IPR036388">
    <property type="entry name" value="WH-like_DNA-bd_sf"/>
</dbReference>
<dbReference type="RefSeq" id="WP_166247114.1">
    <property type="nucleotide sequence ID" value="NZ_CP049616.1"/>
</dbReference>
<dbReference type="KEGG" id="mut:GVT53_01575"/>
<dbReference type="SMART" id="SM00347">
    <property type="entry name" value="HTH_MARR"/>
    <property type="match status" value="1"/>
</dbReference>
<evidence type="ECO:0000256" key="2">
    <source>
        <dbReference type="ARBA" id="ARBA00023125"/>
    </source>
</evidence>
<keyword evidence="3" id="KW-0804">Transcription</keyword>
<dbReference type="PANTHER" id="PTHR42756:SF1">
    <property type="entry name" value="TRANSCRIPTIONAL REPRESSOR OF EMRAB OPERON"/>
    <property type="match status" value="1"/>
</dbReference>
<evidence type="ECO:0000259" key="4">
    <source>
        <dbReference type="PROSITE" id="PS50995"/>
    </source>
</evidence>
<protein>
    <submittedName>
        <fullName evidence="5">MarR family transcriptional regulator</fullName>
    </submittedName>
</protein>
<accession>A0A6G7IXU9</accession>
<proteinExistence type="predicted"/>
<keyword evidence="2" id="KW-0238">DNA-binding</keyword>
<name>A0A6G7IXU9_9FLAO</name>
<evidence type="ECO:0000256" key="1">
    <source>
        <dbReference type="ARBA" id="ARBA00023015"/>
    </source>
</evidence>
<dbReference type="Gene3D" id="1.10.10.10">
    <property type="entry name" value="Winged helix-like DNA-binding domain superfamily/Winged helix DNA-binding domain"/>
    <property type="match status" value="1"/>
</dbReference>